<evidence type="ECO:0000313" key="3">
    <source>
        <dbReference type="Proteomes" id="UP000799421"/>
    </source>
</evidence>
<sequence length="292" mass="32089">MFILGDSYSSTGYDIAGPLPSDDNPLGNPPYPGLTAVNGPTWTSYFVVNYNASVIKAIDVASGGAVVDGDIIPPFSPTILSLRNQTEDYFIPHFTGSHRKMDWDPNTTLFAIWIGINDVIGTLHHPSGAKVLMNALAAYAGVVGELYTAGARNFLFFTVPPVDKSPLAEYYAGSESKINSLKHYANDGILSLARHLVALHSDAWIHIFDVHALWEKVFQDPCTFPETCKLKIFDGFCPLYEKGTSSPDEWKDGCKAPVDEFLWLDWLHPTTGIMNATARMLSEELRECPATV</sequence>
<dbReference type="InterPro" id="IPR036514">
    <property type="entry name" value="SGNH_hydro_sf"/>
</dbReference>
<dbReference type="EMBL" id="MU005995">
    <property type="protein sequence ID" value="KAF2859287.1"/>
    <property type="molecule type" value="Genomic_DNA"/>
</dbReference>
<dbReference type="InterPro" id="IPR051058">
    <property type="entry name" value="GDSL_Est/Lipase"/>
</dbReference>
<dbReference type="CDD" id="cd01846">
    <property type="entry name" value="fatty_acyltransferase_like"/>
    <property type="match status" value="1"/>
</dbReference>
<dbReference type="OrthoDB" id="1600564at2759"/>
<dbReference type="AlphaFoldDB" id="A0A6A7BWC6"/>
<dbReference type="GO" id="GO:0016788">
    <property type="term" value="F:hydrolase activity, acting on ester bonds"/>
    <property type="evidence" value="ECO:0007669"/>
    <property type="project" value="InterPro"/>
</dbReference>
<dbReference type="Proteomes" id="UP000799421">
    <property type="component" value="Unassembled WGS sequence"/>
</dbReference>
<protein>
    <submittedName>
        <fullName evidence="2">Carbohydrate esterase family 16 protein</fullName>
    </submittedName>
</protein>
<dbReference type="Gene3D" id="3.40.50.1110">
    <property type="entry name" value="SGNH hydrolase"/>
    <property type="match status" value="1"/>
</dbReference>
<gene>
    <name evidence="2" type="ORF">K470DRAFT_219555</name>
</gene>
<evidence type="ECO:0000313" key="2">
    <source>
        <dbReference type="EMBL" id="KAF2859287.1"/>
    </source>
</evidence>
<dbReference type="SUPFAM" id="SSF52266">
    <property type="entry name" value="SGNH hydrolase"/>
    <property type="match status" value="1"/>
</dbReference>
<dbReference type="InterPro" id="IPR001087">
    <property type="entry name" value="GDSL"/>
</dbReference>
<keyword evidence="1" id="KW-0378">Hydrolase</keyword>
<accession>A0A6A7BWC6</accession>
<dbReference type="PANTHER" id="PTHR45648">
    <property type="entry name" value="GDSL LIPASE/ACYLHYDROLASE FAMILY PROTEIN (AFU_ORTHOLOGUE AFUA_4G14700)"/>
    <property type="match status" value="1"/>
</dbReference>
<proteinExistence type="predicted"/>
<dbReference type="Pfam" id="PF00657">
    <property type="entry name" value="Lipase_GDSL"/>
    <property type="match status" value="1"/>
</dbReference>
<evidence type="ECO:0000256" key="1">
    <source>
        <dbReference type="ARBA" id="ARBA00022801"/>
    </source>
</evidence>
<reference evidence="2" key="1">
    <citation type="journal article" date="2020" name="Stud. Mycol.">
        <title>101 Dothideomycetes genomes: a test case for predicting lifestyles and emergence of pathogens.</title>
        <authorList>
            <person name="Haridas S."/>
            <person name="Albert R."/>
            <person name="Binder M."/>
            <person name="Bloem J."/>
            <person name="Labutti K."/>
            <person name="Salamov A."/>
            <person name="Andreopoulos B."/>
            <person name="Baker S."/>
            <person name="Barry K."/>
            <person name="Bills G."/>
            <person name="Bluhm B."/>
            <person name="Cannon C."/>
            <person name="Castanera R."/>
            <person name="Culley D."/>
            <person name="Daum C."/>
            <person name="Ezra D."/>
            <person name="Gonzalez J."/>
            <person name="Henrissat B."/>
            <person name="Kuo A."/>
            <person name="Liang C."/>
            <person name="Lipzen A."/>
            <person name="Lutzoni F."/>
            <person name="Magnuson J."/>
            <person name="Mondo S."/>
            <person name="Nolan M."/>
            <person name="Ohm R."/>
            <person name="Pangilinan J."/>
            <person name="Park H.-J."/>
            <person name="Ramirez L."/>
            <person name="Alfaro M."/>
            <person name="Sun H."/>
            <person name="Tritt A."/>
            <person name="Yoshinaga Y."/>
            <person name="Zwiers L.-H."/>
            <person name="Turgeon B."/>
            <person name="Goodwin S."/>
            <person name="Spatafora J."/>
            <person name="Crous P."/>
            <person name="Grigoriev I."/>
        </authorList>
    </citation>
    <scope>NUCLEOTIDE SEQUENCE</scope>
    <source>
        <strain evidence="2">CBS 480.64</strain>
    </source>
</reference>
<organism evidence="2 3">
    <name type="scientific">Piedraia hortae CBS 480.64</name>
    <dbReference type="NCBI Taxonomy" id="1314780"/>
    <lineage>
        <taxon>Eukaryota</taxon>
        <taxon>Fungi</taxon>
        <taxon>Dikarya</taxon>
        <taxon>Ascomycota</taxon>
        <taxon>Pezizomycotina</taxon>
        <taxon>Dothideomycetes</taxon>
        <taxon>Dothideomycetidae</taxon>
        <taxon>Capnodiales</taxon>
        <taxon>Piedraiaceae</taxon>
        <taxon>Piedraia</taxon>
    </lineage>
</organism>
<dbReference type="PANTHER" id="PTHR45648:SF22">
    <property type="entry name" value="GDSL LIPASE_ACYLHYDROLASE FAMILY PROTEIN (AFU_ORTHOLOGUE AFUA_4G14700)"/>
    <property type="match status" value="1"/>
</dbReference>
<keyword evidence="3" id="KW-1185">Reference proteome</keyword>
<name>A0A6A7BWC6_9PEZI</name>